<dbReference type="InterPro" id="IPR032979">
    <property type="entry name" value="ENGase"/>
</dbReference>
<dbReference type="InterPro" id="IPR005201">
    <property type="entry name" value="TIM_ENGase"/>
</dbReference>
<evidence type="ECO:0000256" key="3">
    <source>
        <dbReference type="ARBA" id="ARBA00012566"/>
    </source>
</evidence>
<name>A0AAV9C7K4_ACOCL</name>
<proteinExistence type="inferred from homology"/>
<dbReference type="EMBL" id="JAUJYO010000021">
    <property type="protein sequence ID" value="KAK1284720.1"/>
    <property type="molecule type" value="Genomic_DNA"/>
</dbReference>
<dbReference type="Proteomes" id="UP001180020">
    <property type="component" value="Unassembled WGS sequence"/>
</dbReference>
<dbReference type="Gene3D" id="3.20.20.80">
    <property type="entry name" value="Glycosidases"/>
    <property type="match status" value="1"/>
</dbReference>
<dbReference type="AlphaFoldDB" id="A0AAV9C7K4"/>
<reference evidence="10" key="2">
    <citation type="submission" date="2023-06" db="EMBL/GenBank/DDBJ databases">
        <authorList>
            <person name="Ma L."/>
            <person name="Liu K.-W."/>
            <person name="Li Z."/>
            <person name="Hsiao Y.-Y."/>
            <person name="Qi Y."/>
            <person name="Fu T."/>
            <person name="Tang G."/>
            <person name="Zhang D."/>
            <person name="Sun W.-H."/>
            <person name="Liu D.-K."/>
            <person name="Li Y."/>
            <person name="Chen G.-Z."/>
            <person name="Liu X.-D."/>
            <person name="Liao X.-Y."/>
            <person name="Jiang Y.-T."/>
            <person name="Yu X."/>
            <person name="Hao Y."/>
            <person name="Huang J."/>
            <person name="Zhao X.-W."/>
            <person name="Ke S."/>
            <person name="Chen Y.-Y."/>
            <person name="Wu W.-L."/>
            <person name="Hsu J.-L."/>
            <person name="Lin Y.-F."/>
            <person name="Huang M.-D."/>
            <person name="Li C.-Y."/>
            <person name="Huang L."/>
            <person name="Wang Z.-W."/>
            <person name="Zhao X."/>
            <person name="Zhong W.-Y."/>
            <person name="Peng D.-H."/>
            <person name="Ahmad S."/>
            <person name="Lan S."/>
            <person name="Zhang J.-S."/>
            <person name="Tsai W.-C."/>
            <person name="Van De Peer Y."/>
            <person name="Liu Z.-J."/>
        </authorList>
    </citation>
    <scope>NUCLEOTIDE SEQUENCE</scope>
    <source>
        <strain evidence="10">CP</strain>
        <tissue evidence="10">Leaves</tissue>
    </source>
</reference>
<gene>
    <name evidence="10" type="ORF">QJS10_CPB21g01377</name>
</gene>
<feature type="domain" description="Cytosolic endo-beta-N-acetylglucosaminidase TIM barrel" evidence="8">
    <location>
        <begin position="1"/>
        <end position="87"/>
    </location>
</feature>
<evidence type="ECO:0000259" key="9">
    <source>
        <dbReference type="Pfam" id="PF25529"/>
    </source>
</evidence>
<protein>
    <recommendedName>
        <fullName evidence="3">mannosyl-glycoprotein endo-beta-N-acetylglucosaminidase</fullName>
        <ecNumber evidence="3">3.2.1.96</ecNumber>
    </recommendedName>
</protein>
<comment type="subcellular location">
    <subcellularLocation>
        <location evidence="1">Cytoplasm</location>
        <location evidence="1">Cytosol</location>
    </subcellularLocation>
</comment>
<evidence type="ECO:0000256" key="7">
    <source>
        <dbReference type="ARBA" id="ARBA00034414"/>
    </source>
</evidence>
<dbReference type="EC" id="3.2.1.96" evidence="3"/>
<evidence type="ECO:0000256" key="2">
    <source>
        <dbReference type="ARBA" id="ARBA00007849"/>
    </source>
</evidence>
<keyword evidence="6" id="KW-0326">Glycosidase</keyword>
<evidence type="ECO:0000256" key="5">
    <source>
        <dbReference type="ARBA" id="ARBA00022801"/>
    </source>
</evidence>
<dbReference type="Gene3D" id="2.60.120.260">
    <property type="entry name" value="Galactose-binding domain-like"/>
    <property type="match status" value="1"/>
</dbReference>
<evidence type="ECO:0000256" key="1">
    <source>
        <dbReference type="ARBA" id="ARBA00004514"/>
    </source>
</evidence>
<dbReference type="InterPro" id="IPR057882">
    <property type="entry name" value="ENGase_C"/>
</dbReference>
<dbReference type="GO" id="GO:0005829">
    <property type="term" value="C:cytosol"/>
    <property type="evidence" value="ECO:0007669"/>
    <property type="project" value="UniProtKB-SubCell"/>
</dbReference>
<dbReference type="PANTHER" id="PTHR13246">
    <property type="entry name" value="ENDO BETA N-ACETYLGLUCOSAMINIDASE"/>
    <property type="match status" value="1"/>
</dbReference>
<evidence type="ECO:0000313" key="11">
    <source>
        <dbReference type="Proteomes" id="UP001180020"/>
    </source>
</evidence>
<keyword evidence="5" id="KW-0378">Hydrolase</keyword>
<evidence type="ECO:0000256" key="6">
    <source>
        <dbReference type="ARBA" id="ARBA00023295"/>
    </source>
</evidence>
<dbReference type="PANTHER" id="PTHR13246:SF1">
    <property type="entry name" value="CYTOSOLIC ENDO-BETA-N-ACETYLGLUCOSAMINIDASE"/>
    <property type="match status" value="1"/>
</dbReference>
<evidence type="ECO:0000259" key="8">
    <source>
        <dbReference type="Pfam" id="PF03644"/>
    </source>
</evidence>
<organism evidence="10 11">
    <name type="scientific">Acorus calamus</name>
    <name type="common">Sweet flag</name>
    <dbReference type="NCBI Taxonomy" id="4465"/>
    <lineage>
        <taxon>Eukaryota</taxon>
        <taxon>Viridiplantae</taxon>
        <taxon>Streptophyta</taxon>
        <taxon>Embryophyta</taxon>
        <taxon>Tracheophyta</taxon>
        <taxon>Spermatophyta</taxon>
        <taxon>Magnoliopsida</taxon>
        <taxon>Liliopsida</taxon>
        <taxon>Acoraceae</taxon>
        <taxon>Acorus</taxon>
    </lineage>
</organism>
<keyword evidence="11" id="KW-1185">Reference proteome</keyword>
<comment type="catalytic activity">
    <reaction evidence="7">
        <text>an N(4)-(oligosaccharide-(1-&gt;3)-[oligosaccharide-(1-&gt;6)]-beta-D-Man-(1-&gt;4)-beta-D-GlcNAc-(1-&gt;4)-alpha-D-GlcNAc)-L-asparaginyl-[protein] + H2O = an oligosaccharide-(1-&gt;3)-[oligosaccharide-(1-&gt;6)]-beta-D-Man-(1-&gt;4)-D-GlcNAc + N(4)-(N-acetyl-beta-D-glucosaminyl)-L-asparaginyl-[protein]</text>
        <dbReference type="Rhea" id="RHEA:73067"/>
        <dbReference type="Rhea" id="RHEA-COMP:12603"/>
        <dbReference type="Rhea" id="RHEA-COMP:18176"/>
        <dbReference type="ChEBI" id="CHEBI:15377"/>
        <dbReference type="ChEBI" id="CHEBI:132248"/>
        <dbReference type="ChEBI" id="CHEBI:192714"/>
        <dbReference type="ChEBI" id="CHEBI:192715"/>
        <dbReference type="EC" id="3.2.1.96"/>
    </reaction>
</comment>
<evidence type="ECO:0000313" key="10">
    <source>
        <dbReference type="EMBL" id="KAK1284720.1"/>
    </source>
</evidence>
<reference evidence="10" key="1">
    <citation type="journal article" date="2023" name="Nat. Commun.">
        <title>Diploid and tetraploid genomes of Acorus and the evolution of monocots.</title>
        <authorList>
            <person name="Ma L."/>
            <person name="Liu K.W."/>
            <person name="Li Z."/>
            <person name="Hsiao Y.Y."/>
            <person name="Qi Y."/>
            <person name="Fu T."/>
            <person name="Tang G.D."/>
            <person name="Zhang D."/>
            <person name="Sun W.H."/>
            <person name="Liu D.K."/>
            <person name="Li Y."/>
            <person name="Chen G.Z."/>
            <person name="Liu X.D."/>
            <person name="Liao X.Y."/>
            <person name="Jiang Y.T."/>
            <person name="Yu X."/>
            <person name="Hao Y."/>
            <person name="Huang J."/>
            <person name="Zhao X.W."/>
            <person name="Ke S."/>
            <person name="Chen Y.Y."/>
            <person name="Wu W.L."/>
            <person name="Hsu J.L."/>
            <person name="Lin Y.F."/>
            <person name="Huang M.D."/>
            <person name="Li C.Y."/>
            <person name="Huang L."/>
            <person name="Wang Z.W."/>
            <person name="Zhao X."/>
            <person name="Zhong W.Y."/>
            <person name="Peng D.H."/>
            <person name="Ahmad S."/>
            <person name="Lan S."/>
            <person name="Zhang J.S."/>
            <person name="Tsai W.C."/>
            <person name="Van de Peer Y."/>
            <person name="Liu Z.J."/>
        </authorList>
    </citation>
    <scope>NUCLEOTIDE SEQUENCE</scope>
    <source>
        <strain evidence="10">CP</strain>
    </source>
</reference>
<dbReference type="GO" id="GO:0033925">
    <property type="term" value="F:mannosyl-glycoprotein endo-beta-N-acetylglucosaminidase activity"/>
    <property type="evidence" value="ECO:0007669"/>
    <property type="project" value="UniProtKB-EC"/>
</dbReference>
<evidence type="ECO:0000256" key="4">
    <source>
        <dbReference type="ARBA" id="ARBA00022490"/>
    </source>
</evidence>
<comment type="similarity">
    <text evidence="2">Belongs to the glycosyl hydrolase 85 family.</text>
</comment>
<accession>A0AAV9C7K4</accession>
<dbReference type="Pfam" id="PF03644">
    <property type="entry name" value="Glyco_hydro_85"/>
    <property type="match status" value="1"/>
</dbReference>
<keyword evidence="4" id="KW-0963">Cytoplasm</keyword>
<comment type="caution">
    <text evidence="10">The sequence shown here is derived from an EMBL/GenBank/DDBJ whole genome shotgun (WGS) entry which is preliminary data.</text>
</comment>
<feature type="domain" description="Cytosolic endo-beta-N-acetylglucosaminidase C-terminal" evidence="9">
    <location>
        <begin position="303"/>
        <end position="409"/>
    </location>
</feature>
<dbReference type="Pfam" id="PF25529">
    <property type="entry name" value="Ig_ENGASE1_C"/>
    <property type="match status" value="1"/>
</dbReference>
<sequence length="411" mass="45653">MGIDGFGRGTYGGGEWNTHVALDVLKKDDVSAALFAPGWVYESKQGPDFETAQNRWWGLVEKSWGILRNYPKVLPFYSNFDQGRGYHVYIDGSQAANGPWNNISSQTLQPVLDYSQSTIKAFINFKDASYTGGGNITFEGNLNHNDTFKTKLFGGKVPLEDLTLHISYSVREDANSRLGLSLGFSKNSETKSILLASDVESIQDQLKTKSYMVINPMLVKRSSRDESNDQGWIIKETSIKMRGYTLTEINILSYMKGKNELHDSVLETGVRLQMRGLDVKDSSNYNASLGHISIRTSETNDVFPPASSWDVEASDISWTSSSQGTKNVNLKMVWKLKEGDNSSFVKYNIYVRKSAQQSEYLGVAKVETFYVSDLEVLPGISSLAFVVQVCSSDGTSQKLDVSPSYTLVVKG</sequence>